<evidence type="ECO:0000313" key="2">
    <source>
        <dbReference type="EMBL" id="KAF5847250.1"/>
    </source>
</evidence>
<protein>
    <recommendedName>
        <fullName evidence="4">Heterokaryon incompatibility domain-containing protein</fullName>
    </recommendedName>
</protein>
<dbReference type="EMBL" id="WNKQ01000014">
    <property type="protein sequence ID" value="KAF5847250.1"/>
    <property type="molecule type" value="Genomic_DNA"/>
</dbReference>
<name>A0A8H5ZFS2_COCSA</name>
<dbReference type="AlphaFoldDB" id="A0A8H5ZFS2"/>
<feature type="signal peptide" evidence="1">
    <location>
        <begin position="1"/>
        <end position="17"/>
    </location>
</feature>
<sequence>MSRWTCGIFGLFSLAIRHQLYQPTQIEIFSRHENERDTWNWAVLTCDPAIDHNIISHQLVVEVLQVLVQPIDEKMEPCIHTYGRGEKIIGYVDLTWCFEKNNRRMQTTRFWVTSTENPSYDAILGRTDAEQCGLIRHKRRWL</sequence>
<comment type="caution">
    <text evidence="2">The sequence shown here is derived from an EMBL/GenBank/DDBJ whole genome shotgun (WGS) entry which is preliminary data.</text>
</comment>
<evidence type="ECO:0000313" key="3">
    <source>
        <dbReference type="Proteomes" id="UP000624244"/>
    </source>
</evidence>
<evidence type="ECO:0000256" key="1">
    <source>
        <dbReference type="SAM" id="SignalP"/>
    </source>
</evidence>
<reference evidence="2" key="1">
    <citation type="submission" date="2019-11" db="EMBL/GenBank/DDBJ databases">
        <title>Bipolaris sorokiniana Genome sequencing.</title>
        <authorList>
            <person name="Wang H."/>
        </authorList>
    </citation>
    <scope>NUCLEOTIDE SEQUENCE</scope>
</reference>
<keyword evidence="1" id="KW-0732">Signal</keyword>
<organism evidence="2 3">
    <name type="scientific">Cochliobolus sativus</name>
    <name type="common">Common root rot and spot blotch fungus</name>
    <name type="synonym">Bipolaris sorokiniana</name>
    <dbReference type="NCBI Taxonomy" id="45130"/>
    <lineage>
        <taxon>Eukaryota</taxon>
        <taxon>Fungi</taxon>
        <taxon>Dikarya</taxon>
        <taxon>Ascomycota</taxon>
        <taxon>Pezizomycotina</taxon>
        <taxon>Dothideomycetes</taxon>
        <taxon>Pleosporomycetidae</taxon>
        <taxon>Pleosporales</taxon>
        <taxon>Pleosporineae</taxon>
        <taxon>Pleosporaceae</taxon>
        <taxon>Bipolaris</taxon>
    </lineage>
</organism>
<evidence type="ECO:0008006" key="4">
    <source>
        <dbReference type="Google" id="ProtNLM"/>
    </source>
</evidence>
<gene>
    <name evidence="2" type="ORF">GGP41_003536</name>
</gene>
<proteinExistence type="predicted"/>
<dbReference type="OMA" id="TRFWVTS"/>
<dbReference type="Proteomes" id="UP000624244">
    <property type="component" value="Unassembled WGS sequence"/>
</dbReference>
<feature type="chain" id="PRO_5034662195" description="Heterokaryon incompatibility domain-containing protein" evidence="1">
    <location>
        <begin position="18"/>
        <end position="142"/>
    </location>
</feature>
<accession>A0A8H5ZFS2</accession>